<dbReference type="InterPro" id="IPR029058">
    <property type="entry name" value="AB_hydrolase_fold"/>
</dbReference>
<dbReference type="InterPro" id="IPR001375">
    <property type="entry name" value="Peptidase_S9_cat"/>
</dbReference>
<comment type="caution">
    <text evidence="3">The sequence shown here is derived from an EMBL/GenBank/DDBJ whole genome shotgun (WGS) entry which is preliminary data.</text>
</comment>
<evidence type="ECO:0000259" key="2">
    <source>
        <dbReference type="Pfam" id="PF00326"/>
    </source>
</evidence>
<feature type="domain" description="Peptidase S9 prolyl oligopeptidase catalytic" evidence="2">
    <location>
        <begin position="707"/>
        <end position="884"/>
    </location>
</feature>
<evidence type="ECO:0000313" key="3">
    <source>
        <dbReference type="EMBL" id="MFD2914128.1"/>
    </source>
</evidence>
<evidence type="ECO:0000256" key="1">
    <source>
        <dbReference type="ARBA" id="ARBA00022801"/>
    </source>
</evidence>
<keyword evidence="1" id="KW-0378">Hydrolase</keyword>
<gene>
    <name evidence="3" type="ORF">ACFS29_00625</name>
</gene>
<proteinExistence type="predicted"/>
<reference evidence="4" key="1">
    <citation type="journal article" date="2019" name="Int. J. Syst. Evol. Microbiol.">
        <title>The Global Catalogue of Microorganisms (GCM) 10K type strain sequencing project: providing services to taxonomists for standard genome sequencing and annotation.</title>
        <authorList>
            <consortium name="The Broad Institute Genomics Platform"/>
            <consortium name="The Broad Institute Genome Sequencing Center for Infectious Disease"/>
            <person name="Wu L."/>
            <person name="Ma J."/>
        </authorList>
    </citation>
    <scope>NUCLEOTIDE SEQUENCE [LARGE SCALE GENOMIC DNA]</scope>
    <source>
        <strain evidence="4">KCTC 32514</strain>
    </source>
</reference>
<accession>A0ABW5ZMB2</accession>
<sequence>MKTLLNYRIFISVVIILLSSQFSFGQSQKPLSLEDYAQWNSIRQTSISPNGNFMTYAYEPNEGDATLHIRNINGDTLRTVLNGKRVSFSEDSKWLGYLVDPAKEVADKLKKSKKPVLSDLQILNVETNDISEVTSVRAFSFSKTSQFIAIHKNRTDKKADHKGSDLLLKDLQGDKTLNIGNVSSYAFNKEGTLFSYIVDADGDNGNGLYVIDLSNLRTWPLHTGPFTYSQMTWNKENNQIAVLFGAKEDDHMERDNTMYWTSNLVPGMTTVGLQSTYAPEDDAKFPKNMVISEYSNLTWNATGTKLFHGVKEQQTKLKEEDSLKANVDVWHWKDERIQSHQMVQAKRDRKATFASVLNLGNKGFMQLENEDMPSVEISEKNDWAVGSVDTLYRKNVNLPGGYEDLYSINTNTGAKTLIAERVYRNMGMSPDGNWELFSRDGVVMAYNFMTGKLTNLTDRTGISFIDEDDDKPVEKRTYGVAGWSKDGDTLIFNHKYDLWTIGLNSDVSANLTQGIGNKGSIRFRLVQLDPEAKTFDLTKPLLLYAYGDKTKKSGYYDVMVGEKPRVLLYEDKMIGRATKAKHANKIMYTQQTFVDFPDYWVSDLTFSKAKKITNANPQQSDYRWGKRVLVDYTDERGHELQATLALPADYDSKKTYPMIVYFYEKMSQRHHLYSMPTYDDRPHMSTYASNGYLVLMPDIVYDVGLPGSSALDDVTSAVKEVIKQGYADPARIGIQGHSWGGYESSFIVTQTDMFAAVVTGAPLTNLISMYNTNYSRAGFSNGPLLEWSQGRMGVSPWENMELYRSQSPLHHAAKITTPFLILHGTSDGAVDWNQGLEYYSAARRLGKEVILLSYPGEPHHLKVEANQKDFQIRMKQYFDYYLKGDVAPVWITEGIPHLSKNRLGPEALETGN</sequence>
<organism evidence="3 4">
    <name type="scientific">Psychroserpens luteus</name>
    <dbReference type="NCBI Taxonomy" id="1434066"/>
    <lineage>
        <taxon>Bacteria</taxon>
        <taxon>Pseudomonadati</taxon>
        <taxon>Bacteroidota</taxon>
        <taxon>Flavobacteriia</taxon>
        <taxon>Flavobacteriales</taxon>
        <taxon>Flavobacteriaceae</taxon>
        <taxon>Psychroserpens</taxon>
    </lineage>
</organism>
<dbReference type="RefSeq" id="WP_194507218.1">
    <property type="nucleotide sequence ID" value="NZ_JADILU010000002.1"/>
</dbReference>
<dbReference type="InterPro" id="IPR011042">
    <property type="entry name" value="6-blade_b-propeller_TolB-like"/>
</dbReference>
<dbReference type="PANTHER" id="PTHR42776:SF27">
    <property type="entry name" value="DIPEPTIDYL PEPTIDASE FAMILY MEMBER 6"/>
    <property type="match status" value="1"/>
</dbReference>
<dbReference type="Gene3D" id="2.120.10.30">
    <property type="entry name" value="TolB, C-terminal domain"/>
    <property type="match status" value="1"/>
</dbReference>
<dbReference type="Pfam" id="PF00326">
    <property type="entry name" value="Peptidase_S9"/>
    <property type="match status" value="1"/>
</dbReference>
<dbReference type="SUPFAM" id="SSF82171">
    <property type="entry name" value="DPP6 N-terminal domain-like"/>
    <property type="match status" value="1"/>
</dbReference>
<dbReference type="SUPFAM" id="SSF53474">
    <property type="entry name" value="alpha/beta-Hydrolases"/>
    <property type="match status" value="1"/>
</dbReference>
<dbReference type="PANTHER" id="PTHR42776">
    <property type="entry name" value="SERINE PEPTIDASE S9 FAMILY MEMBER"/>
    <property type="match status" value="1"/>
</dbReference>
<evidence type="ECO:0000313" key="4">
    <source>
        <dbReference type="Proteomes" id="UP001597548"/>
    </source>
</evidence>
<keyword evidence="4" id="KW-1185">Reference proteome</keyword>
<dbReference type="Proteomes" id="UP001597548">
    <property type="component" value="Unassembled WGS sequence"/>
</dbReference>
<dbReference type="Gene3D" id="3.40.50.1820">
    <property type="entry name" value="alpha/beta hydrolase"/>
    <property type="match status" value="1"/>
</dbReference>
<dbReference type="EMBL" id="JBHUOS010000001">
    <property type="protein sequence ID" value="MFD2914128.1"/>
    <property type="molecule type" value="Genomic_DNA"/>
</dbReference>
<protein>
    <submittedName>
        <fullName evidence="3">Prolyl oligopeptidase family serine peptidase</fullName>
    </submittedName>
</protein>
<name>A0ABW5ZMB2_9FLAO</name>